<reference evidence="1 2" key="1">
    <citation type="submission" date="2018-02" db="EMBL/GenBank/DDBJ databases">
        <title>Complete genome sequencing of Faecalibacterium prausnitzii strains isolated from the human gut.</title>
        <authorList>
            <person name="Fitzgerald B.C."/>
            <person name="Shkoporov A.N."/>
            <person name="Ross P.R."/>
            <person name="Hill C."/>
        </authorList>
    </citation>
    <scope>NUCLEOTIDE SEQUENCE [LARGE SCALE GENOMIC DNA]</scope>
    <source>
        <strain evidence="1 2">APC942/31-1</strain>
    </source>
</reference>
<protein>
    <submittedName>
        <fullName evidence="1">Cyclic lactone autoinducer peptide</fullName>
    </submittedName>
</protein>
<proteinExistence type="predicted"/>
<comment type="caution">
    <text evidence="1">The sequence shown here is derived from an EMBL/GenBank/DDBJ whole genome shotgun (WGS) entry which is preliminary data.</text>
</comment>
<name>A0A367FV57_9FIRM</name>
<gene>
    <name evidence="1" type="ORF">C4886_16945</name>
</gene>
<dbReference type="NCBIfam" id="TIGR04223">
    <property type="entry name" value="quorum_AgrD"/>
    <property type="match status" value="1"/>
</dbReference>
<dbReference type="Proteomes" id="UP000253208">
    <property type="component" value="Unassembled WGS sequence"/>
</dbReference>
<accession>A0A367FV57</accession>
<dbReference type="RefSeq" id="WP_034864522.1">
    <property type="nucleotide sequence ID" value="NZ_PSQG01000037.1"/>
</dbReference>
<organism evidence="1 2">
    <name type="scientific">Blautia obeum</name>
    <dbReference type="NCBI Taxonomy" id="40520"/>
    <lineage>
        <taxon>Bacteria</taxon>
        <taxon>Bacillati</taxon>
        <taxon>Bacillota</taxon>
        <taxon>Clostridia</taxon>
        <taxon>Lachnospirales</taxon>
        <taxon>Lachnospiraceae</taxon>
        <taxon>Blautia</taxon>
    </lineage>
</organism>
<evidence type="ECO:0000313" key="2">
    <source>
        <dbReference type="Proteomes" id="UP000253208"/>
    </source>
</evidence>
<dbReference type="AlphaFoldDB" id="A0A367FV57"/>
<evidence type="ECO:0000313" key="1">
    <source>
        <dbReference type="EMBL" id="RCH41706.1"/>
    </source>
</evidence>
<dbReference type="EMBL" id="PSQG01000037">
    <property type="protein sequence ID" value="RCH41706.1"/>
    <property type="molecule type" value="Genomic_DNA"/>
</dbReference>
<sequence length="51" mass="5983">MKKILDKVKTKVLEGINLLALKLTARSANLACDWLYFQDEEPDEVKKMRKF</sequence>
<dbReference type="InterPro" id="IPR009229">
    <property type="entry name" value="AgrD"/>
</dbReference>